<gene>
    <name evidence="1" type="ORF">KASA_0Q11715G</name>
</gene>
<dbReference type="Proteomes" id="UP000196158">
    <property type="component" value="Unassembled WGS sequence"/>
</dbReference>
<dbReference type="OrthoDB" id="4065244at2759"/>
<accession>A0A1X7QZI9</accession>
<reference evidence="1 2" key="1">
    <citation type="submission" date="2017-04" db="EMBL/GenBank/DDBJ databases">
        <authorList>
            <person name="Afonso C.L."/>
            <person name="Miller P.J."/>
            <person name="Scott M.A."/>
            <person name="Spackman E."/>
            <person name="Goraichik I."/>
            <person name="Dimitrov K.M."/>
            <person name="Suarez D.L."/>
            <person name="Swayne D.E."/>
        </authorList>
    </citation>
    <scope>NUCLEOTIDE SEQUENCE [LARGE SCALE GENOMIC DNA]</scope>
</reference>
<dbReference type="InterPro" id="IPR028119">
    <property type="entry name" value="Snapin/Pallidin/Snn1"/>
</dbReference>
<organism evidence="1 2">
    <name type="scientific">Maudiozyma saulgeensis</name>
    <dbReference type="NCBI Taxonomy" id="1789683"/>
    <lineage>
        <taxon>Eukaryota</taxon>
        <taxon>Fungi</taxon>
        <taxon>Dikarya</taxon>
        <taxon>Ascomycota</taxon>
        <taxon>Saccharomycotina</taxon>
        <taxon>Saccharomycetes</taxon>
        <taxon>Saccharomycetales</taxon>
        <taxon>Saccharomycetaceae</taxon>
        <taxon>Maudiozyma</taxon>
    </lineage>
</organism>
<proteinExistence type="predicted"/>
<name>A0A1X7QZI9_9SACH</name>
<protein>
    <recommendedName>
        <fullName evidence="3">Biogenesis of lysosome-related organelles complex 1 subunit SNN1</fullName>
    </recommendedName>
</protein>
<evidence type="ECO:0000313" key="1">
    <source>
        <dbReference type="EMBL" id="SMN18654.1"/>
    </source>
</evidence>
<dbReference type="STRING" id="1789683.A0A1X7QZI9"/>
<evidence type="ECO:0008006" key="3">
    <source>
        <dbReference type="Google" id="ProtNLM"/>
    </source>
</evidence>
<dbReference type="EMBL" id="FXLY01000002">
    <property type="protein sequence ID" value="SMN18654.1"/>
    <property type="molecule type" value="Genomic_DNA"/>
</dbReference>
<evidence type="ECO:0000313" key="2">
    <source>
        <dbReference type="Proteomes" id="UP000196158"/>
    </source>
</evidence>
<dbReference type="AlphaFoldDB" id="A0A1X7QZI9"/>
<keyword evidence="2" id="KW-1185">Reference proteome</keyword>
<dbReference type="Pfam" id="PF14712">
    <property type="entry name" value="Snapin_Pallidin"/>
    <property type="match status" value="1"/>
</dbReference>
<sequence>MSDIQEGVHPVELGVFSLLSADLDGINRSVTELRESQTILILKLRKIRESLKKEYGLLYEADDLNEANIKLMNLKKRIVLLDQKFKTILQTADSLD</sequence>